<comment type="catalytic activity">
    <reaction evidence="11">
        <text>serotonin + hexadecanoyl-CoA = N-hexadecanoyl-serotonin + CoA + H(+)</text>
        <dbReference type="Rhea" id="RHEA:51384"/>
        <dbReference type="ChEBI" id="CHEBI:15378"/>
        <dbReference type="ChEBI" id="CHEBI:57287"/>
        <dbReference type="ChEBI" id="CHEBI:57379"/>
        <dbReference type="ChEBI" id="CHEBI:134059"/>
        <dbReference type="ChEBI" id="CHEBI:350546"/>
    </reaction>
    <physiologicalReaction direction="left-to-right" evidence="11">
        <dbReference type="Rhea" id="RHEA:51385"/>
    </physiologicalReaction>
</comment>
<dbReference type="InterPro" id="IPR000182">
    <property type="entry name" value="GNAT_dom"/>
</dbReference>
<dbReference type="GO" id="GO:0004059">
    <property type="term" value="F:aralkylamine N-acetyltransferase activity"/>
    <property type="evidence" value="ECO:0007669"/>
    <property type="project" value="UniProtKB-EC"/>
</dbReference>
<keyword evidence="2" id="KW-0012">Acyltransferase</keyword>
<evidence type="ECO:0000256" key="9">
    <source>
        <dbReference type="ARBA" id="ARBA00051711"/>
    </source>
</evidence>
<dbReference type="SUPFAM" id="SSF55729">
    <property type="entry name" value="Acyl-CoA N-acyltransferases (Nat)"/>
    <property type="match status" value="1"/>
</dbReference>
<comment type="catalytic activity">
    <reaction evidence="6">
        <text>dopamine + (9Z)-octadecenoyl-CoA = N-(9Z-octadecanoyl)-dopamine + CoA + H(+)</text>
        <dbReference type="Rhea" id="RHEA:51380"/>
        <dbReference type="ChEBI" id="CHEBI:15378"/>
        <dbReference type="ChEBI" id="CHEBI:31883"/>
        <dbReference type="ChEBI" id="CHEBI:57287"/>
        <dbReference type="ChEBI" id="CHEBI:57387"/>
        <dbReference type="ChEBI" id="CHEBI:59905"/>
    </reaction>
    <physiologicalReaction direction="left-to-right" evidence="6">
        <dbReference type="Rhea" id="RHEA:51381"/>
    </physiologicalReaction>
</comment>
<comment type="catalytic activity">
    <reaction evidence="7">
        <text>serotonin + octadecanoyl-CoA = N-octadecanoyl-serotonin + CoA + H(+)</text>
        <dbReference type="Rhea" id="RHEA:51400"/>
        <dbReference type="ChEBI" id="CHEBI:15378"/>
        <dbReference type="ChEBI" id="CHEBI:57287"/>
        <dbReference type="ChEBI" id="CHEBI:57394"/>
        <dbReference type="ChEBI" id="CHEBI:134065"/>
        <dbReference type="ChEBI" id="CHEBI:350546"/>
    </reaction>
    <physiologicalReaction direction="left-to-right" evidence="7">
        <dbReference type="Rhea" id="RHEA:51401"/>
    </physiologicalReaction>
</comment>
<dbReference type="EC" id="2.3.1.87" evidence="5"/>
<comment type="similarity">
    <text evidence="4">Belongs to the acetyltransferase family. AANAT subfamily.</text>
</comment>
<evidence type="ECO:0000256" key="3">
    <source>
        <dbReference type="ARBA" id="ARBA00037926"/>
    </source>
</evidence>
<dbReference type="Gene3D" id="3.40.630.30">
    <property type="match status" value="1"/>
</dbReference>
<reference evidence="17" key="1">
    <citation type="submission" date="2025-04" db="UniProtKB">
        <authorList>
            <consortium name="RefSeq"/>
        </authorList>
    </citation>
    <scope>IDENTIFICATION</scope>
</reference>
<dbReference type="Proteomes" id="UP001652700">
    <property type="component" value="Unplaced"/>
</dbReference>
<evidence type="ECO:0000313" key="15">
    <source>
        <dbReference type="EnsemblMetazoa" id="XP_050507009.1"/>
    </source>
</evidence>
<comment type="catalytic activity">
    <reaction evidence="10">
        <text>serotonin + (9Z)-octadecenoyl-CoA = N-(9Z-octadecenoyl)-serotonin + CoA + H(+)</text>
        <dbReference type="Rhea" id="RHEA:51392"/>
        <dbReference type="ChEBI" id="CHEBI:15378"/>
        <dbReference type="ChEBI" id="CHEBI:57287"/>
        <dbReference type="ChEBI" id="CHEBI:57387"/>
        <dbReference type="ChEBI" id="CHEBI:134064"/>
        <dbReference type="ChEBI" id="CHEBI:350546"/>
    </reaction>
    <physiologicalReaction direction="left-to-right" evidence="10">
        <dbReference type="Rhea" id="RHEA:51393"/>
    </physiologicalReaction>
</comment>
<gene>
    <name evidence="17" type="primary">LOC114337454</name>
</gene>
<evidence type="ECO:0000256" key="13">
    <source>
        <dbReference type="ARBA" id="ARBA00052491"/>
    </source>
</evidence>
<comment type="catalytic activity">
    <reaction evidence="9">
        <text>dopamine + acetyl-CoA = N-acetyldopamine + CoA + H(+)</text>
        <dbReference type="Rhea" id="RHEA:51388"/>
        <dbReference type="ChEBI" id="CHEBI:15378"/>
        <dbReference type="ChEBI" id="CHEBI:57287"/>
        <dbReference type="ChEBI" id="CHEBI:57288"/>
        <dbReference type="ChEBI" id="CHEBI:59905"/>
        <dbReference type="ChEBI" id="CHEBI:125678"/>
    </reaction>
    <physiologicalReaction direction="left-to-right" evidence="9">
        <dbReference type="Rhea" id="RHEA:51389"/>
    </physiologicalReaction>
</comment>
<evidence type="ECO:0000256" key="10">
    <source>
        <dbReference type="ARBA" id="ARBA00051823"/>
    </source>
</evidence>
<reference evidence="15" key="2">
    <citation type="submission" date="2025-05" db="UniProtKB">
        <authorList>
            <consortium name="EnsemblMetazoa"/>
        </authorList>
    </citation>
    <scope>IDENTIFICATION</scope>
</reference>
<dbReference type="CDD" id="cd04301">
    <property type="entry name" value="NAT_SF"/>
    <property type="match status" value="1"/>
</dbReference>
<evidence type="ECO:0000256" key="11">
    <source>
        <dbReference type="ARBA" id="ARBA00052178"/>
    </source>
</evidence>
<dbReference type="PROSITE" id="PS51186">
    <property type="entry name" value="GNAT"/>
    <property type="match status" value="1"/>
</dbReference>
<dbReference type="FunFam" id="3.40.630.30:FF:000046">
    <property type="entry name" value="Dopamine N-acetyltransferase"/>
    <property type="match status" value="1"/>
</dbReference>
<evidence type="ECO:0000313" key="17">
    <source>
        <dbReference type="RefSeq" id="XP_028143686.1"/>
    </source>
</evidence>
<comment type="catalytic activity">
    <reaction evidence="13">
        <text>serotonin + acetyl-CoA = N-acetylserotonin + CoA + H(+)</text>
        <dbReference type="Rhea" id="RHEA:25217"/>
        <dbReference type="ChEBI" id="CHEBI:15378"/>
        <dbReference type="ChEBI" id="CHEBI:17697"/>
        <dbReference type="ChEBI" id="CHEBI:57287"/>
        <dbReference type="ChEBI" id="CHEBI:57288"/>
        <dbReference type="ChEBI" id="CHEBI:350546"/>
        <dbReference type="EC" id="2.3.1.87"/>
    </reaction>
    <physiologicalReaction direction="left-to-right" evidence="13">
        <dbReference type="Rhea" id="RHEA:25218"/>
    </physiologicalReaction>
</comment>
<comment type="pathway">
    <text evidence="3">Aromatic compound metabolism; melatonin biosynthesis; melatonin from serotonin: step 1/2.</text>
</comment>
<dbReference type="RefSeq" id="XP_028143686.1">
    <property type="nucleotide sequence ID" value="XM_028287885.1"/>
</dbReference>
<sequence>MTSPTEKSYKIRDATKADRDAIVEFLRISFFRDEPLNAFLELVTEENPTCETLEEFTVGHIPNGINLVAIHNDQIVGLILSTPLEKVQEEQYDCKNEKYNKLVRLLDYAAKHADPFVIYPSSTKGISVQVISVRKDFTGRGLAVELLQKTCDLAQQQGYDFVEIACTSLYSAKLSEKLNFDLKYSLKYTDYKENGEIVFKPESPHTTLNVYLKKL</sequence>
<accession>A0A6P7G422</accession>
<keyword evidence="1" id="KW-0808">Transferase</keyword>
<dbReference type="Pfam" id="PF00583">
    <property type="entry name" value="Acetyltransf_1"/>
    <property type="match status" value="1"/>
</dbReference>
<evidence type="ECO:0000256" key="7">
    <source>
        <dbReference type="ARBA" id="ARBA00050849"/>
    </source>
</evidence>
<dbReference type="OrthoDB" id="41532at2759"/>
<feature type="domain" description="N-acetyltransferase" evidence="14">
    <location>
        <begin position="9"/>
        <end position="215"/>
    </location>
</feature>
<evidence type="ECO:0000256" key="4">
    <source>
        <dbReference type="ARBA" id="ARBA00038182"/>
    </source>
</evidence>
<evidence type="ECO:0000256" key="2">
    <source>
        <dbReference type="ARBA" id="ARBA00023315"/>
    </source>
</evidence>
<evidence type="ECO:0000259" key="14">
    <source>
        <dbReference type="PROSITE" id="PS51186"/>
    </source>
</evidence>
<organism evidence="17">
    <name type="scientific">Diabrotica virgifera virgifera</name>
    <name type="common">western corn rootworm</name>
    <dbReference type="NCBI Taxonomy" id="50390"/>
    <lineage>
        <taxon>Eukaryota</taxon>
        <taxon>Metazoa</taxon>
        <taxon>Ecdysozoa</taxon>
        <taxon>Arthropoda</taxon>
        <taxon>Hexapoda</taxon>
        <taxon>Insecta</taxon>
        <taxon>Pterygota</taxon>
        <taxon>Neoptera</taxon>
        <taxon>Endopterygota</taxon>
        <taxon>Coleoptera</taxon>
        <taxon>Polyphaga</taxon>
        <taxon>Cucujiformia</taxon>
        <taxon>Chrysomeloidea</taxon>
        <taxon>Chrysomelidae</taxon>
        <taxon>Galerucinae</taxon>
        <taxon>Diabroticina</taxon>
        <taxon>Diabroticites</taxon>
        <taxon>Diabrotica</taxon>
    </lineage>
</organism>
<dbReference type="AlphaFoldDB" id="A0A6P7G422"/>
<evidence type="ECO:0000256" key="8">
    <source>
        <dbReference type="ARBA" id="ARBA00051284"/>
    </source>
</evidence>
<comment type="catalytic activity">
    <reaction evidence="12">
        <text>dopamine + hexadecanoyl-CoA = N-hexadecanoyl-dopamine + CoA + H(+)</text>
        <dbReference type="Rhea" id="RHEA:51376"/>
        <dbReference type="ChEBI" id="CHEBI:15378"/>
        <dbReference type="ChEBI" id="CHEBI:57287"/>
        <dbReference type="ChEBI" id="CHEBI:57379"/>
        <dbReference type="ChEBI" id="CHEBI:59905"/>
        <dbReference type="ChEBI" id="CHEBI:134058"/>
    </reaction>
    <physiologicalReaction direction="left-to-right" evidence="12">
        <dbReference type="Rhea" id="RHEA:51377"/>
    </physiologicalReaction>
</comment>
<protein>
    <recommendedName>
        <fullName evidence="5">aralkylamine N-acetyltransferase</fullName>
        <ecNumber evidence="5">2.3.1.87</ecNumber>
    </recommendedName>
</protein>
<comment type="catalytic activity">
    <reaction evidence="8">
        <text>serotonin + (5Z,8Z,11Z,14Z)-eicosatetraenoyl-CoA = N-[(5Z,8Z,11Z,14Z)-eicosatetraenoyl]-serotonin + CoA + H(+)</text>
        <dbReference type="Rhea" id="RHEA:51396"/>
        <dbReference type="ChEBI" id="CHEBI:15378"/>
        <dbReference type="ChEBI" id="CHEBI:57287"/>
        <dbReference type="ChEBI" id="CHEBI:57368"/>
        <dbReference type="ChEBI" id="CHEBI:132255"/>
        <dbReference type="ChEBI" id="CHEBI:350546"/>
    </reaction>
    <physiologicalReaction direction="left-to-right" evidence="8">
        <dbReference type="Rhea" id="RHEA:51397"/>
    </physiologicalReaction>
</comment>
<evidence type="ECO:0000256" key="6">
    <source>
        <dbReference type="ARBA" id="ARBA00050189"/>
    </source>
</evidence>
<dbReference type="EnsemblMetazoa" id="XM_050651052.1">
    <property type="protein sequence ID" value="XP_050507009.1"/>
    <property type="gene ID" value="LOC126884808"/>
</dbReference>
<evidence type="ECO:0000256" key="1">
    <source>
        <dbReference type="ARBA" id="ARBA00022679"/>
    </source>
</evidence>
<proteinExistence type="inferred from homology"/>
<name>A0A6P7G422_DIAVI</name>
<evidence type="ECO:0000256" key="12">
    <source>
        <dbReference type="ARBA" id="ARBA00052335"/>
    </source>
</evidence>
<dbReference type="PANTHER" id="PTHR20905:SF1">
    <property type="entry name" value="AT07410P-RELATED"/>
    <property type="match status" value="1"/>
</dbReference>
<evidence type="ECO:0000313" key="16">
    <source>
        <dbReference type="Proteomes" id="UP001652700"/>
    </source>
</evidence>
<dbReference type="InParanoid" id="A0A6P7G422"/>
<dbReference type="FunCoup" id="A0A6P7G422">
    <property type="interactions" value="18"/>
</dbReference>
<evidence type="ECO:0000256" key="5">
    <source>
        <dbReference type="ARBA" id="ARBA00039114"/>
    </source>
</evidence>
<dbReference type="PANTHER" id="PTHR20905">
    <property type="entry name" value="N-ACETYLTRANSFERASE-RELATED"/>
    <property type="match status" value="1"/>
</dbReference>
<keyword evidence="16" id="KW-1185">Reference proteome</keyword>
<dbReference type="InterPro" id="IPR016181">
    <property type="entry name" value="Acyl_CoA_acyltransferase"/>
</dbReference>